<dbReference type="InterPro" id="IPR007197">
    <property type="entry name" value="rSAM"/>
</dbReference>
<dbReference type="SFLD" id="SFLDG01082">
    <property type="entry name" value="B12-binding_domain_containing"/>
    <property type="match status" value="1"/>
</dbReference>
<dbReference type="CDD" id="cd01335">
    <property type="entry name" value="Radical_SAM"/>
    <property type="match status" value="1"/>
</dbReference>
<keyword evidence="1" id="KW-0808">Transferase</keyword>
<dbReference type="InterPro" id="IPR023404">
    <property type="entry name" value="rSAM_horseshoe"/>
</dbReference>
<dbReference type="InterPro" id="IPR006638">
    <property type="entry name" value="Elp3/MiaA/NifB-like_rSAM"/>
</dbReference>
<dbReference type="NCBIfam" id="TIGR01579">
    <property type="entry name" value="MiaB-like-C"/>
    <property type="match status" value="1"/>
</dbReference>
<dbReference type="Gene3D" id="3.80.30.20">
    <property type="entry name" value="tm_1862 like domain"/>
    <property type="match status" value="1"/>
</dbReference>
<dbReference type="InterPro" id="IPR006467">
    <property type="entry name" value="MiaB-like_bact"/>
</dbReference>
<accession>A0ABY8MFT8</accession>
<dbReference type="RefSeq" id="WP_326927038.1">
    <property type="nucleotide sequence ID" value="NZ_CP123443.1"/>
</dbReference>
<dbReference type="InterPro" id="IPR058240">
    <property type="entry name" value="rSAM_sf"/>
</dbReference>
<sequence length="542" mass="60428">MLRISSYTFGCKLNQSETESALGILADSGYEIVPWESGADLYLINTCTVTGKGEQKARRLIRQVQLLWPQSVVLAAGCYAVLEREKLEALGERVCALSDQPAQICRLLADKPLANSDELLQLLRNGIAEHLAAGGRRLEAGVVRPTDFPEALLRPTLLHSATQRQDRPARPAEPGPGLDSGPRPGLKLGPPVTTKQAGQPGFPVSPPTPLSVSRGKTRRRYFFKIQDGCNRTCSFCRIRIARGPSRSLSLPLLVQQLQDLEARGYAEAVITGVHINSYHYRDETAKRDYYLGGLLCELIAHTEHIRLRLSSLEPEAPESEHGGQLIRALASQRICPHFHISVQSGSEHVLRQMRRGYTAARQRLYIEHLKALRPNAFLSCDVIVGFPGEREEDFEATCQLLKEKEFAAIHAFSYSPRPGTDAFTMPKVRDSIVKQRMQHIQLLATTLQHSYLQNCLGREVKVLLEERKDGYWLGYSENYVRTRISDANSVRQGGEMVSVRLQSCSDSQEDNPEDNQGQESDFAQQDTMLEGIPLVPTVPVQV</sequence>
<dbReference type="EMBL" id="CP123443">
    <property type="protein sequence ID" value="WGK68852.1"/>
    <property type="molecule type" value="Genomic_DNA"/>
</dbReference>
<dbReference type="PANTHER" id="PTHR11918">
    <property type="entry name" value="RADICAL SAM PROTEINS"/>
    <property type="match status" value="1"/>
</dbReference>
<feature type="region of interest" description="Disordered" evidence="2">
    <location>
        <begin position="503"/>
        <end position="525"/>
    </location>
</feature>
<dbReference type="PANTHER" id="PTHR11918:SF45">
    <property type="entry name" value="THREONYLCARBAMOYLADENOSINE TRNA METHYLTHIOTRANSFERASE"/>
    <property type="match status" value="1"/>
</dbReference>
<evidence type="ECO:0000256" key="1">
    <source>
        <dbReference type="ARBA" id="ARBA00022679"/>
    </source>
</evidence>
<evidence type="ECO:0000313" key="6">
    <source>
        <dbReference type="Proteomes" id="UP001228690"/>
    </source>
</evidence>
<dbReference type="SFLD" id="SFLDS00029">
    <property type="entry name" value="Radical_SAM"/>
    <property type="match status" value="1"/>
</dbReference>
<gene>
    <name evidence="5" type="primary">mtaB</name>
    <name evidence="5" type="ORF">P0082_10235</name>
</gene>
<dbReference type="PROSITE" id="PS51449">
    <property type="entry name" value="MTTASE_N"/>
    <property type="match status" value="1"/>
</dbReference>
<dbReference type="PROSITE" id="PS51918">
    <property type="entry name" value="RADICAL_SAM"/>
    <property type="match status" value="1"/>
</dbReference>
<dbReference type="Pfam" id="PF00919">
    <property type="entry name" value="UPF0004"/>
    <property type="match status" value="1"/>
</dbReference>
<proteinExistence type="predicted"/>
<evidence type="ECO:0000259" key="4">
    <source>
        <dbReference type="PROSITE" id="PS51918"/>
    </source>
</evidence>
<name>A0ABY8MFT8_9SPIO</name>
<dbReference type="Proteomes" id="UP001228690">
    <property type="component" value="Chromosome"/>
</dbReference>
<feature type="compositionally biased region" description="Polar residues" evidence="2">
    <location>
        <begin position="514"/>
        <end position="525"/>
    </location>
</feature>
<evidence type="ECO:0000256" key="2">
    <source>
        <dbReference type="SAM" id="MobiDB-lite"/>
    </source>
</evidence>
<feature type="domain" description="Radical SAM core" evidence="4">
    <location>
        <begin position="215"/>
        <end position="452"/>
    </location>
</feature>
<keyword evidence="6" id="KW-1185">Reference proteome</keyword>
<evidence type="ECO:0000259" key="3">
    <source>
        <dbReference type="PROSITE" id="PS51449"/>
    </source>
</evidence>
<dbReference type="SMART" id="SM00729">
    <property type="entry name" value="Elp3"/>
    <property type="match status" value="1"/>
</dbReference>
<dbReference type="SUPFAM" id="SSF102114">
    <property type="entry name" value="Radical SAM enzymes"/>
    <property type="match status" value="1"/>
</dbReference>
<feature type="domain" description="MTTase N-terminal" evidence="3">
    <location>
        <begin position="2"/>
        <end position="109"/>
    </location>
</feature>
<dbReference type="Pfam" id="PF04055">
    <property type="entry name" value="Radical_SAM"/>
    <property type="match status" value="1"/>
</dbReference>
<organism evidence="5 6">
    <name type="scientific">Candidatus Haliotispira prima</name>
    <dbReference type="NCBI Taxonomy" id="3034016"/>
    <lineage>
        <taxon>Bacteria</taxon>
        <taxon>Pseudomonadati</taxon>
        <taxon>Spirochaetota</taxon>
        <taxon>Spirochaetia</taxon>
        <taxon>Spirochaetales</taxon>
        <taxon>Spirochaetaceae</taxon>
        <taxon>Candidatus Haliotispira</taxon>
    </lineage>
</organism>
<reference evidence="5 6" key="1">
    <citation type="submission" date="2023-04" db="EMBL/GenBank/DDBJ databases">
        <title>Spirochaete genome identified in red abalone sample constitutes a novel genus.</title>
        <authorList>
            <person name="Sharma S.P."/>
            <person name="Purcell C.M."/>
            <person name="Hyde J.R."/>
            <person name="Severin A.J."/>
        </authorList>
    </citation>
    <scope>NUCLEOTIDE SEQUENCE [LARGE SCALE GENOMIC DNA]</scope>
    <source>
        <strain evidence="5 6">SP-2023</strain>
    </source>
</reference>
<dbReference type="InterPro" id="IPR013848">
    <property type="entry name" value="Methylthiotransferase_N"/>
</dbReference>
<protein>
    <submittedName>
        <fullName evidence="5">tRNA (N(6)-L-threonylcarbamoyladenosine(37)-C(2))-methylthiotransferase MtaB</fullName>
    </submittedName>
</protein>
<evidence type="ECO:0000313" key="5">
    <source>
        <dbReference type="EMBL" id="WGK68852.1"/>
    </source>
</evidence>
<feature type="region of interest" description="Disordered" evidence="2">
    <location>
        <begin position="154"/>
        <end position="213"/>
    </location>
</feature>
<dbReference type="Gene3D" id="3.40.50.12160">
    <property type="entry name" value="Methylthiotransferase, N-terminal domain"/>
    <property type="match status" value="1"/>
</dbReference>
<dbReference type="InterPro" id="IPR038135">
    <property type="entry name" value="Methylthiotransferase_N_sf"/>
</dbReference>